<reference evidence="1" key="1">
    <citation type="submission" date="2023-06" db="EMBL/GenBank/DDBJ databases">
        <title>Genome-scale phylogeny and comparative genomics of the fungal order Sordariales.</title>
        <authorList>
            <consortium name="Lawrence Berkeley National Laboratory"/>
            <person name="Hensen N."/>
            <person name="Bonometti L."/>
            <person name="Westerberg I."/>
            <person name="Brannstrom I.O."/>
            <person name="Guillou S."/>
            <person name="Cros-Aarteil S."/>
            <person name="Calhoun S."/>
            <person name="Haridas S."/>
            <person name="Kuo A."/>
            <person name="Mondo S."/>
            <person name="Pangilinan J."/>
            <person name="Riley R."/>
            <person name="Labutti K."/>
            <person name="Andreopoulos B."/>
            <person name="Lipzen A."/>
            <person name="Chen C."/>
            <person name="Yanf M."/>
            <person name="Daum C."/>
            <person name="Ng V."/>
            <person name="Clum A."/>
            <person name="Steindorff A."/>
            <person name="Ohm R."/>
            <person name="Martin F."/>
            <person name="Silar P."/>
            <person name="Natvig D."/>
            <person name="Lalanne C."/>
            <person name="Gautier V."/>
            <person name="Ament-Velasquez S.L."/>
            <person name="Kruys A."/>
            <person name="Hutchinson M.I."/>
            <person name="Powell A.J."/>
            <person name="Barry K."/>
            <person name="Miller A.N."/>
            <person name="Grigoriev I.V."/>
            <person name="Debuchy R."/>
            <person name="Gladieux P."/>
            <person name="Thoren M.H."/>
            <person name="Johannesson H."/>
        </authorList>
    </citation>
    <scope>NUCLEOTIDE SEQUENCE</scope>
    <source>
        <strain evidence="1">PSN4</strain>
    </source>
</reference>
<proteinExistence type="predicted"/>
<dbReference type="EMBL" id="MU839827">
    <property type="protein sequence ID" value="KAK1760045.1"/>
    <property type="molecule type" value="Genomic_DNA"/>
</dbReference>
<protein>
    <submittedName>
        <fullName evidence="1">Uncharacterized protein</fullName>
    </submittedName>
</protein>
<organism evidence="1 2">
    <name type="scientific">Echria macrotheca</name>
    <dbReference type="NCBI Taxonomy" id="438768"/>
    <lineage>
        <taxon>Eukaryota</taxon>
        <taxon>Fungi</taxon>
        <taxon>Dikarya</taxon>
        <taxon>Ascomycota</taxon>
        <taxon>Pezizomycotina</taxon>
        <taxon>Sordariomycetes</taxon>
        <taxon>Sordariomycetidae</taxon>
        <taxon>Sordariales</taxon>
        <taxon>Schizotheciaceae</taxon>
        <taxon>Echria</taxon>
    </lineage>
</organism>
<accession>A0AAJ0BL95</accession>
<name>A0AAJ0BL95_9PEZI</name>
<evidence type="ECO:0000313" key="1">
    <source>
        <dbReference type="EMBL" id="KAK1760045.1"/>
    </source>
</evidence>
<keyword evidence="2" id="KW-1185">Reference proteome</keyword>
<gene>
    <name evidence="1" type="ORF">QBC47DRAFT_426859</name>
</gene>
<dbReference type="Proteomes" id="UP001239445">
    <property type="component" value="Unassembled WGS sequence"/>
</dbReference>
<sequence>MRLSGFAPYAAIITPTAAQGENILINSTLPYPYTRGYISLTSDVPSAKPTAVATFYLTNACGAGTSFASATTINLPIDCLGASTLSTTISAGRCPLGIVQPPAIVDTVTSTPRTHFGFTCAPATPTATPTSYQLADVTHTFPVPTLRPDQTPPEKPVGLEVIHHADGTCYVSLGLEQVDPAYSYRRERIYTECLNQRTRPTVYAGTTTSTIPGCDECASGDEYNFGGSDDHEMGL</sequence>
<dbReference type="AlphaFoldDB" id="A0AAJ0BL95"/>
<comment type="caution">
    <text evidence="1">The sequence shown here is derived from an EMBL/GenBank/DDBJ whole genome shotgun (WGS) entry which is preliminary data.</text>
</comment>
<evidence type="ECO:0000313" key="2">
    <source>
        <dbReference type="Proteomes" id="UP001239445"/>
    </source>
</evidence>